<organism evidence="1 2">
    <name type="scientific">Candidatus Roizmanbacteria bacterium CG_4_10_14_3_um_filter_33_21</name>
    <dbReference type="NCBI Taxonomy" id="1974830"/>
    <lineage>
        <taxon>Bacteria</taxon>
        <taxon>Candidatus Roizmaniibacteriota</taxon>
    </lineage>
</organism>
<gene>
    <name evidence="1" type="ORF">COZ39_00160</name>
</gene>
<comment type="caution">
    <text evidence="1">The sequence shown here is derived from an EMBL/GenBank/DDBJ whole genome shotgun (WGS) entry which is preliminary data.</text>
</comment>
<feature type="non-terminal residue" evidence="1">
    <location>
        <position position="1"/>
    </location>
</feature>
<accession>A0A2M7M191</accession>
<evidence type="ECO:0000313" key="1">
    <source>
        <dbReference type="EMBL" id="PIX74586.1"/>
    </source>
</evidence>
<dbReference type="AlphaFoldDB" id="A0A2M7M191"/>
<name>A0A2M7M191_9BACT</name>
<dbReference type="Proteomes" id="UP000229708">
    <property type="component" value="Unassembled WGS sequence"/>
</dbReference>
<reference evidence="2" key="1">
    <citation type="submission" date="2017-09" db="EMBL/GenBank/DDBJ databases">
        <title>Depth-based differentiation of microbial function through sediment-hosted aquifers and enrichment of novel symbionts in the deep terrestrial subsurface.</title>
        <authorList>
            <person name="Probst A.J."/>
            <person name="Ladd B."/>
            <person name="Jarett J.K."/>
            <person name="Geller-Mcgrath D.E."/>
            <person name="Sieber C.M.K."/>
            <person name="Emerson J.B."/>
            <person name="Anantharaman K."/>
            <person name="Thomas B.C."/>
            <person name="Malmstrom R."/>
            <person name="Stieglmeier M."/>
            <person name="Klingl A."/>
            <person name="Woyke T."/>
            <person name="Ryan C.M."/>
            <person name="Banfield J.F."/>
        </authorList>
    </citation>
    <scope>NUCLEOTIDE SEQUENCE [LARGE SCALE GENOMIC DNA]</scope>
</reference>
<proteinExistence type="predicted"/>
<evidence type="ECO:0000313" key="2">
    <source>
        <dbReference type="Proteomes" id="UP000229708"/>
    </source>
</evidence>
<dbReference type="EMBL" id="PFJI01000007">
    <property type="protein sequence ID" value="PIX74586.1"/>
    <property type="molecule type" value="Genomic_DNA"/>
</dbReference>
<sequence>LCLREGIFDEVKAKPDYHIFEQNGRIMAVYYALEQDGLEQLKKEMDKMKGEKILYCFTFDPLGLDKNDFADWQGVSLEPIPQKILDIYEQIYEY</sequence>
<protein>
    <submittedName>
        <fullName evidence="1">Uncharacterized protein</fullName>
    </submittedName>
</protein>